<sequence>MGATDPNSDAPATPLDTQIIAQIRTLNTSDGRILQVIKDCSGGTRLTDRDQVMDGVVYSRGQVEVPADDTIKMVILASRHNSLLAGHPGRAWTLALVRRCFTWPSMKKFVNRRQLQSDHGPP</sequence>
<name>A0A2N5T5T3_9BASI</name>
<dbReference type="Pfam" id="PF17921">
    <property type="entry name" value="Integrase_H2C2"/>
    <property type="match status" value="1"/>
</dbReference>
<dbReference type="Gene3D" id="1.10.340.70">
    <property type="match status" value="1"/>
</dbReference>
<dbReference type="AlphaFoldDB" id="A0A2N5T5T3"/>
<dbReference type="OrthoDB" id="10568928at2759"/>
<dbReference type="InterPro" id="IPR041588">
    <property type="entry name" value="Integrase_H2C2"/>
</dbReference>
<gene>
    <name evidence="2" type="ORF">PCANC_08221</name>
</gene>
<dbReference type="STRING" id="200324.A0A2N5T5T3"/>
<dbReference type="Proteomes" id="UP000235388">
    <property type="component" value="Unassembled WGS sequence"/>
</dbReference>
<accession>A0A2N5T5T3</accession>
<evidence type="ECO:0000313" key="2">
    <source>
        <dbReference type="EMBL" id="PLW20818.1"/>
    </source>
</evidence>
<evidence type="ECO:0000313" key="3">
    <source>
        <dbReference type="Proteomes" id="UP000235388"/>
    </source>
</evidence>
<evidence type="ECO:0000259" key="1">
    <source>
        <dbReference type="Pfam" id="PF17921"/>
    </source>
</evidence>
<proteinExistence type="predicted"/>
<comment type="caution">
    <text evidence="2">The sequence shown here is derived from an EMBL/GenBank/DDBJ whole genome shotgun (WGS) entry which is preliminary data.</text>
</comment>
<organism evidence="2 3">
    <name type="scientific">Puccinia coronata f. sp. avenae</name>
    <dbReference type="NCBI Taxonomy" id="200324"/>
    <lineage>
        <taxon>Eukaryota</taxon>
        <taxon>Fungi</taxon>
        <taxon>Dikarya</taxon>
        <taxon>Basidiomycota</taxon>
        <taxon>Pucciniomycotina</taxon>
        <taxon>Pucciniomycetes</taxon>
        <taxon>Pucciniales</taxon>
        <taxon>Pucciniaceae</taxon>
        <taxon>Puccinia</taxon>
    </lineage>
</organism>
<protein>
    <recommendedName>
        <fullName evidence="1">Integrase zinc-binding domain-containing protein</fullName>
    </recommendedName>
</protein>
<reference evidence="2 3" key="1">
    <citation type="submission" date="2017-11" db="EMBL/GenBank/DDBJ databases">
        <title>De novo assembly and phasing of dikaryotic genomes from two isolates of Puccinia coronata f. sp. avenae, the causal agent of oat crown rust.</title>
        <authorList>
            <person name="Miller M.E."/>
            <person name="Zhang Y."/>
            <person name="Omidvar V."/>
            <person name="Sperschneider J."/>
            <person name="Schwessinger B."/>
            <person name="Raley C."/>
            <person name="Palmer J.M."/>
            <person name="Garnica D."/>
            <person name="Upadhyaya N."/>
            <person name="Rathjen J."/>
            <person name="Taylor J.M."/>
            <person name="Park R.F."/>
            <person name="Dodds P.N."/>
            <person name="Hirsch C.D."/>
            <person name="Kianian S.F."/>
            <person name="Figueroa M."/>
        </authorList>
    </citation>
    <scope>NUCLEOTIDE SEQUENCE [LARGE SCALE GENOMIC DNA]</scope>
    <source>
        <strain evidence="2">12NC29</strain>
    </source>
</reference>
<keyword evidence="3" id="KW-1185">Reference proteome</keyword>
<dbReference type="EMBL" id="PGCJ01000791">
    <property type="protein sequence ID" value="PLW20818.1"/>
    <property type="molecule type" value="Genomic_DNA"/>
</dbReference>
<feature type="domain" description="Integrase zinc-binding" evidence="1">
    <location>
        <begin position="72"/>
        <end position="112"/>
    </location>
</feature>